<keyword evidence="5" id="KW-1185">Reference proteome</keyword>
<protein>
    <recommendedName>
        <fullName evidence="3">Ig-like domain-containing protein</fullName>
    </recommendedName>
</protein>
<evidence type="ECO:0000259" key="3">
    <source>
        <dbReference type="PROSITE" id="PS50835"/>
    </source>
</evidence>
<dbReference type="InterPro" id="IPR007110">
    <property type="entry name" value="Ig-like_dom"/>
</dbReference>
<feature type="signal peptide" evidence="2">
    <location>
        <begin position="1"/>
        <end position="26"/>
    </location>
</feature>
<proteinExistence type="predicted"/>
<comment type="caution">
    <text evidence="4">The sequence shown here is derived from an EMBL/GenBank/DDBJ whole genome shotgun (WGS) entry which is preliminary data.</text>
</comment>
<sequence>MTHKELRIIIVTLLLVEGTCVSYMYAKEGTTVNIACPMTTPVDLLTWRGPPGLKTYFSGSQRLNVIKANSPDISISKVNLNDGTLCLTCSAVGGIPNIYTYDWEHRTDTGDLVRHFPPQPTIKIKMDLFTNNGAYICRVSNNIGTTFKNDWQISKYNLNVLAAPQFVNSNTEERYFDKNKLTEFKLQYVTNPDANYSVLTDNREISIEEFYLNSINISVTEARIQESIYDKLVYIKGCEIGGDTETQNDTEEDSHYGASTTHTRQSELQASFANDIYRDVSQLEASARVEPFIRIQKSVSTYQLSSTGQSNQRENNELNYIEVAFDQRSTQKRHKFYCDDRTPYADVDLTIKVDPLPDSDPESNSEED</sequence>
<evidence type="ECO:0000313" key="5">
    <source>
        <dbReference type="Proteomes" id="UP000683360"/>
    </source>
</evidence>
<evidence type="ECO:0000256" key="1">
    <source>
        <dbReference type="SAM" id="MobiDB-lite"/>
    </source>
</evidence>
<accession>A0A8S3VE34</accession>
<evidence type="ECO:0000313" key="4">
    <source>
        <dbReference type="EMBL" id="CAG2254921.1"/>
    </source>
</evidence>
<dbReference type="SUPFAM" id="SSF48726">
    <property type="entry name" value="Immunoglobulin"/>
    <property type="match status" value="1"/>
</dbReference>
<dbReference type="InterPro" id="IPR013783">
    <property type="entry name" value="Ig-like_fold"/>
</dbReference>
<dbReference type="EMBL" id="CAJPWZ010003256">
    <property type="protein sequence ID" value="CAG2254921.1"/>
    <property type="molecule type" value="Genomic_DNA"/>
</dbReference>
<feature type="domain" description="Ig-like" evidence="3">
    <location>
        <begin position="71"/>
        <end position="154"/>
    </location>
</feature>
<name>A0A8S3VE34_MYTED</name>
<gene>
    <name evidence="4" type="ORF">MEDL_66349</name>
</gene>
<keyword evidence="2" id="KW-0732">Signal</keyword>
<dbReference type="InterPro" id="IPR036179">
    <property type="entry name" value="Ig-like_dom_sf"/>
</dbReference>
<feature type="region of interest" description="Disordered" evidence="1">
    <location>
        <begin position="243"/>
        <end position="265"/>
    </location>
</feature>
<feature type="chain" id="PRO_5035939488" description="Ig-like domain-containing protein" evidence="2">
    <location>
        <begin position="27"/>
        <end position="368"/>
    </location>
</feature>
<evidence type="ECO:0000256" key="2">
    <source>
        <dbReference type="SAM" id="SignalP"/>
    </source>
</evidence>
<dbReference type="PROSITE" id="PS50835">
    <property type="entry name" value="IG_LIKE"/>
    <property type="match status" value="1"/>
</dbReference>
<dbReference type="AlphaFoldDB" id="A0A8S3VE34"/>
<dbReference type="Gene3D" id="2.60.40.10">
    <property type="entry name" value="Immunoglobulins"/>
    <property type="match status" value="1"/>
</dbReference>
<organism evidence="4 5">
    <name type="scientific">Mytilus edulis</name>
    <name type="common">Blue mussel</name>
    <dbReference type="NCBI Taxonomy" id="6550"/>
    <lineage>
        <taxon>Eukaryota</taxon>
        <taxon>Metazoa</taxon>
        <taxon>Spiralia</taxon>
        <taxon>Lophotrochozoa</taxon>
        <taxon>Mollusca</taxon>
        <taxon>Bivalvia</taxon>
        <taxon>Autobranchia</taxon>
        <taxon>Pteriomorphia</taxon>
        <taxon>Mytilida</taxon>
        <taxon>Mytiloidea</taxon>
        <taxon>Mytilidae</taxon>
        <taxon>Mytilinae</taxon>
        <taxon>Mytilus</taxon>
    </lineage>
</organism>
<reference evidence="4" key="1">
    <citation type="submission" date="2021-03" db="EMBL/GenBank/DDBJ databases">
        <authorList>
            <person name="Bekaert M."/>
        </authorList>
    </citation>
    <scope>NUCLEOTIDE SEQUENCE</scope>
</reference>
<dbReference type="Proteomes" id="UP000683360">
    <property type="component" value="Unassembled WGS sequence"/>
</dbReference>
<dbReference type="OrthoDB" id="6120242at2759"/>